<dbReference type="InterPro" id="IPR008147">
    <property type="entry name" value="Gln_synt_N"/>
</dbReference>
<reference evidence="13" key="1">
    <citation type="submission" date="2017-02" db="UniProtKB">
        <authorList>
            <consortium name="WormBaseParasite"/>
        </authorList>
    </citation>
    <scope>IDENTIFICATION</scope>
</reference>
<evidence type="ECO:0000313" key="13">
    <source>
        <dbReference type="WBParaSite" id="EEL_0000612901-mRNA-1"/>
    </source>
</evidence>
<keyword evidence="7" id="KW-0067">ATP-binding</keyword>
<comment type="similarity">
    <text evidence="2 8 9">Belongs to the glutamine synthetase family.</text>
</comment>
<evidence type="ECO:0000256" key="9">
    <source>
        <dbReference type="RuleBase" id="RU000384"/>
    </source>
</evidence>
<dbReference type="Gene3D" id="3.30.590.10">
    <property type="entry name" value="Glutamine synthetase/guanido kinase, catalytic domain"/>
    <property type="match status" value="1"/>
</dbReference>
<dbReference type="Proteomes" id="UP000050640">
    <property type="component" value="Unplaced"/>
</dbReference>
<evidence type="ECO:0000256" key="7">
    <source>
        <dbReference type="ARBA" id="ARBA00022840"/>
    </source>
</evidence>
<dbReference type="Pfam" id="PF00120">
    <property type="entry name" value="Gln-synt_C"/>
    <property type="match status" value="1"/>
</dbReference>
<evidence type="ECO:0000256" key="1">
    <source>
        <dbReference type="ARBA" id="ARBA00004496"/>
    </source>
</evidence>
<dbReference type="InterPro" id="IPR014746">
    <property type="entry name" value="Gln_synth/guanido_kin_cat_dom"/>
</dbReference>
<evidence type="ECO:0000313" key="12">
    <source>
        <dbReference type="Proteomes" id="UP000050640"/>
    </source>
</evidence>
<dbReference type="SUPFAM" id="SSF55931">
    <property type="entry name" value="Glutamine synthetase/guanido kinase"/>
    <property type="match status" value="1"/>
</dbReference>
<sequence length="390" mass="44066">MSFSVRLPLARAVFDQFIGLKPHPSFCQATYIWIDGTGEALRSKTRTIENVPKTINDYPIWNFDGSSTGQARSGQNSDTYLKPVAHYPDPFLGGNSKLVLCETFDHEMKPTATNHRSFCNEIMEKCKNEKVWFGMEQEYLLLDRDGHPLGWPKHGFPEPQGKYYCGVGADKVYGRELVDAHYRACLHTGLQLFGTNFVIPLFLIAHSIRKIILNFFICGISEVTPGQWEFQLGTCEGISMGDQLWLARYLLYRVAEMYGVLVTFDPKPAITRGDWNGAGCHCNFSTEKMRSEGGIKYIEEAIKKLEKKHKEHIAVYDPHGGTDNIRRLTGKHETSSIDKFSWGVANRAVSVRIPRAVAKEEKGFLEDRRPSSNCDPYAVTGILTKTVLLD</sequence>
<dbReference type="SMART" id="SM01230">
    <property type="entry name" value="Gln-synt_C"/>
    <property type="match status" value="1"/>
</dbReference>
<dbReference type="InterPro" id="IPR036651">
    <property type="entry name" value="Gln_synt_N_sf"/>
</dbReference>
<keyword evidence="12" id="KW-1185">Reference proteome</keyword>
<keyword evidence="6" id="KW-0547">Nucleotide-binding</keyword>
<evidence type="ECO:0000256" key="6">
    <source>
        <dbReference type="ARBA" id="ARBA00022741"/>
    </source>
</evidence>
<feature type="domain" description="GS catalytic" evidence="11">
    <location>
        <begin position="115"/>
        <end position="390"/>
    </location>
</feature>
<dbReference type="GO" id="GO:0006542">
    <property type="term" value="P:glutamine biosynthetic process"/>
    <property type="evidence" value="ECO:0007669"/>
    <property type="project" value="InterPro"/>
</dbReference>
<evidence type="ECO:0000256" key="8">
    <source>
        <dbReference type="PROSITE-ProRule" id="PRU01330"/>
    </source>
</evidence>
<dbReference type="SUPFAM" id="SSF54368">
    <property type="entry name" value="Glutamine synthetase, N-terminal domain"/>
    <property type="match status" value="1"/>
</dbReference>
<dbReference type="STRING" id="1147741.A0A0R3RVJ2"/>
<dbReference type="PROSITE" id="PS51987">
    <property type="entry name" value="GS_CATALYTIC"/>
    <property type="match status" value="1"/>
</dbReference>
<dbReference type="InterPro" id="IPR027302">
    <property type="entry name" value="Gln_synth_N_conserv_site"/>
</dbReference>
<dbReference type="GO" id="GO:0005524">
    <property type="term" value="F:ATP binding"/>
    <property type="evidence" value="ECO:0007669"/>
    <property type="project" value="UniProtKB-KW"/>
</dbReference>
<dbReference type="GO" id="GO:0004356">
    <property type="term" value="F:glutamine synthetase activity"/>
    <property type="evidence" value="ECO:0007669"/>
    <property type="project" value="UniProtKB-EC"/>
</dbReference>
<accession>A0A0R3RVJ2</accession>
<name>A0A0R3RVJ2_9BILA</name>
<keyword evidence="4" id="KW-0963">Cytoplasm</keyword>
<organism evidence="12 13">
    <name type="scientific">Elaeophora elaphi</name>
    <dbReference type="NCBI Taxonomy" id="1147741"/>
    <lineage>
        <taxon>Eukaryota</taxon>
        <taxon>Metazoa</taxon>
        <taxon>Ecdysozoa</taxon>
        <taxon>Nematoda</taxon>
        <taxon>Chromadorea</taxon>
        <taxon>Rhabditida</taxon>
        <taxon>Spirurina</taxon>
        <taxon>Spiruromorpha</taxon>
        <taxon>Filarioidea</taxon>
        <taxon>Onchocercidae</taxon>
        <taxon>Elaeophora</taxon>
    </lineage>
</organism>
<dbReference type="InterPro" id="IPR008146">
    <property type="entry name" value="Gln_synth_cat_dom"/>
</dbReference>
<dbReference type="FunFam" id="3.30.590.10:FF:000011">
    <property type="entry name" value="Glutamine synthetase"/>
    <property type="match status" value="2"/>
</dbReference>
<dbReference type="InterPro" id="IPR050292">
    <property type="entry name" value="Glutamine_Synthetase"/>
</dbReference>
<evidence type="ECO:0000256" key="4">
    <source>
        <dbReference type="ARBA" id="ARBA00022490"/>
    </source>
</evidence>
<evidence type="ECO:0000256" key="2">
    <source>
        <dbReference type="ARBA" id="ARBA00009897"/>
    </source>
</evidence>
<dbReference type="EC" id="6.3.1.2" evidence="3"/>
<evidence type="ECO:0000259" key="10">
    <source>
        <dbReference type="PROSITE" id="PS51986"/>
    </source>
</evidence>
<dbReference type="GO" id="GO:0005737">
    <property type="term" value="C:cytoplasm"/>
    <property type="evidence" value="ECO:0007669"/>
    <property type="project" value="UniProtKB-SubCell"/>
</dbReference>
<dbReference type="WBParaSite" id="EEL_0000612901-mRNA-1">
    <property type="protein sequence ID" value="EEL_0000612901-mRNA-1"/>
    <property type="gene ID" value="EEL_0000612901"/>
</dbReference>
<evidence type="ECO:0000256" key="3">
    <source>
        <dbReference type="ARBA" id="ARBA00012937"/>
    </source>
</evidence>
<dbReference type="Pfam" id="PF03951">
    <property type="entry name" value="Gln-synt_N"/>
    <property type="match status" value="1"/>
</dbReference>
<dbReference type="PROSITE" id="PS00180">
    <property type="entry name" value="GLNA_1"/>
    <property type="match status" value="1"/>
</dbReference>
<dbReference type="PANTHER" id="PTHR20852">
    <property type="entry name" value="GLUTAMINE SYNTHETASE"/>
    <property type="match status" value="1"/>
</dbReference>
<feature type="domain" description="GS beta-grasp" evidence="10">
    <location>
        <begin position="27"/>
        <end position="108"/>
    </location>
</feature>
<dbReference type="Gene3D" id="3.10.20.70">
    <property type="entry name" value="Glutamine synthetase, N-terminal domain"/>
    <property type="match status" value="1"/>
</dbReference>
<evidence type="ECO:0000259" key="11">
    <source>
        <dbReference type="PROSITE" id="PS51987"/>
    </source>
</evidence>
<dbReference type="PANTHER" id="PTHR20852:SF96">
    <property type="entry name" value="GLUTAMINE SYNTHETASE-RELATED"/>
    <property type="match status" value="1"/>
</dbReference>
<proteinExistence type="inferred from homology"/>
<evidence type="ECO:0000256" key="5">
    <source>
        <dbReference type="ARBA" id="ARBA00022598"/>
    </source>
</evidence>
<comment type="subcellular location">
    <subcellularLocation>
        <location evidence="1">Cytoplasm</location>
    </subcellularLocation>
</comment>
<dbReference type="AlphaFoldDB" id="A0A0R3RVJ2"/>
<protein>
    <recommendedName>
        <fullName evidence="3">glutamine synthetase</fullName>
        <ecNumber evidence="3">6.3.1.2</ecNumber>
    </recommendedName>
</protein>
<keyword evidence="5" id="KW-0436">Ligase</keyword>
<dbReference type="PROSITE" id="PS51986">
    <property type="entry name" value="GS_BETA_GRASP"/>
    <property type="match status" value="1"/>
</dbReference>